<reference evidence="1 2" key="1">
    <citation type="submission" date="2019-11" db="EMBL/GenBank/DDBJ databases">
        <authorList>
            <person name="Li X.-J."/>
            <person name="Feng X.-M."/>
        </authorList>
    </citation>
    <scope>NUCLEOTIDE SEQUENCE [LARGE SCALE GENOMIC DNA]</scope>
    <source>
        <strain evidence="1 2">XMNu-373</strain>
    </source>
</reference>
<protein>
    <submittedName>
        <fullName evidence="1">Uncharacterized protein</fullName>
    </submittedName>
</protein>
<dbReference type="EMBL" id="WLZY01000009">
    <property type="protein sequence ID" value="NDL59937.1"/>
    <property type="molecule type" value="Genomic_DNA"/>
</dbReference>
<evidence type="ECO:0000313" key="1">
    <source>
        <dbReference type="EMBL" id="NDL59937.1"/>
    </source>
</evidence>
<sequence>MTEYVFVDPGRLRRLANALRDAAEALRDETPTITSRISGWGGTFDGKPLTSLAEWLDDEWGPMLNRADLAATYKYDPVITTPGNEQAYWRSVPWDIDDAILAEEGRKDAWNFAKHADTDDPERLAQVQREAAEAMEAHADDPAYLEAFFAHGGADVLDTFNKQLIAEGVPLSGEAQEYLGWYATGVAAATKYHEEGEINLSDSSMASLLDPDNTLSTGLMMNYGPAGDEYGSQFLADAAEAALEWRASNEPPRPHYSEPMTTGAGYVSGGWVQSDDAWWAELGINISYLTNNHEDASEGIGLMREYDPVSAILSRTGENDQASRLLLTGENGLENAQALIDYDWQTAGPMNHDDSGPAASVLQAAALDRGEDHGELSAEAAANIFQAGYDLSQRERSDYDREQLPDVPPSLAQAMSVVASAYAPDMARSTGQPDVDVHTTLFEDGAYVLQTNTAIMNGYMSVFMTDPQAAGAFRGAIQGQLQGAAQILSEHPDESDMLTQFGYLNGMVSIVFANQEFSEAEMQDAANEQARTYFDITSGIVGAIPLGSEPIEFARSLAELAGGVAMDSLFPTDAAAQVDRDTQYHMRADIADMRTHVAQGFVNSGAYPLPEDASFVHSGVISPRNAEEQAAFDYWWSQLPEPLADLAGNAPDGFRDATMRFAPDDHRFNEPE</sequence>
<organism evidence="1 2">
    <name type="scientific">Phytoactinopolyspora mesophila</name>
    <dbReference type="NCBI Taxonomy" id="2650750"/>
    <lineage>
        <taxon>Bacteria</taxon>
        <taxon>Bacillati</taxon>
        <taxon>Actinomycetota</taxon>
        <taxon>Actinomycetes</taxon>
        <taxon>Jiangellales</taxon>
        <taxon>Jiangellaceae</taxon>
        <taxon>Phytoactinopolyspora</taxon>
    </lineage>
</organism>
<evidence type="ECO:0000313" key="2">
    <source>
        <dbReference type="Proteomes" id="UP000460435"/>
    </source>
</evidence>
<gene>
    <name evidence="1" type="ORF">F7O44_22945</name>
</gene>
<name>A0A7K3MA95_9ACTN</name>
<dbReference type="Proteomes" id="UP000460435">
    <property type="component" value="Unassembled WGS sequence"/>
</dbReference>
<keyword evidence="2" id="KW-1185">Reference proteome</keyword>
<dbReference type="RefSeq" id="WP_162452649.1">
    <property type="nucleotide sequence ID" value="NZ_WLZY01000009.1"/>
</dbReference>
<comment type="caution">
    <text evidence="1">The sequence shown here is derived from an EMBL/GenBank/DDBJ whole genome shotgun (WGS) entry which is preliminary data.</text>
</comment>
<proteinExistence type="predicted"/>
<dbReference type="AlphaFoldDB" id="A0A7K3MA95"/>
<accession>A0A7K3MA95</accession>